<dbReference type="RefSeq" id="YP_008437044.1">
    <property type="nucleotide sequence ID" value="NC_022098.1"/>
</dbReference>
<sequence length="358" mass="39452">MSTAFVVGGLPVELWQLVLDGCDRIAATRLGATCVALRTKVLDQRAREITAARAAVDAFVGRWERLTAKWDETWVPEAGTGAHVCALCTPEDEQDTADPRTDGSIPRRAWWITDNGVPGHNDADWICDVCAQEARDHPDNIDSIDSVGGRTWPMRRVDTAQPHVWSVSQSDGFVQDVLPSGGVAHFCIPPAAVHLIDPHALDHVATWPAPNPMLFFRDLLPSEMPSVRAWMPLVGTHTSPTDAKTVRMLAVCCDARSNLWGAVILIDYRLVHSTSMWRGIEDSLESLMAHRRRHRRQSCATNDTPLDLAAWAGNVYAVGPMQAKRTERDRNGTSAEPIMDAILRGDTSRPLVGKYISD</sequence>
<dbReference type="EMBL" id="KC977571">
    <property type="protein sequence ID" value="AGO83978.1"/>
    <property type="molecule type" value="Genomic_DNA"/>
</dbReference>
<dbReference type="GeneID" id="16605765"/>
<organism evidence="1 2">
    <name type="scientific">Pandoravirus salinus</name>
    <dbReference type="NCBI Taxonomy" id="1349410"/>
    <lineage>
        <taxon>Viruses</taxon>
        <taxon>Pandoravirus</taxon>
    </lineage>
</organism>
<protein>
    <submittedName>
        <fullName evidence="1">Uncharacterized protein</fullName>
    </submittedName>
</protein>
<evidence type="ECO:0000313" key="1">
    <source>
        <dbReference type="EMBL" id="AGO83978.1"/>
    </source>
</evidence>
<accession>S4VUH4</accession>
<proteinExistence type="predicted"/>
<gene>
    <name evidence="1" type="ORF">psal_cds_340</name>
</gene>
<reference evidence="1 2" key="1">
    <citation type="journal article" date="2013" name="Science">
        <title>Pandoraviruses: amoeba viruses with genomes up to 2.5 Mb reaching that of parasitic eukaryotes.</title>
        <authorList>
            <person name="Philippe N."/>
            <person name="Legendre M."/>
            <person name="Doutre G."/>
            <person name="Coute Y."/>
            <person name="Poirot O."/>
            <person name="Lescot M."/>
            <person name="Arslan D."/>
            <person name="Seltzer V."/>
            <person name="Bertaux L."/>
            <person name="Bruley C."/>
            <person name="Garin J."/>
            <person name="Claverie J.M."/>
            <person name="Abergel C."/>
        </authorList>
    </citation>
    <scope>NUCLEOTIDE SEQUENCE [LARGE SCALE GENOMIC DNA]</scope>
</reference>
<keyword evidence="2" id="KW-1185">Reference proteome</keyword>
<dbReference type="Proteomes" id="UP000204584">
    <property type="component" value="Segment"/>
</dbReference>
<dbReference type="KEGG" id="vg:16605765"/>
<evidence type="ECO:0000313" key="2">
    <source>
        <dbReference type="Proteomes" id="UP000204584"/>
    </source>
</evidence>
<name>S4VUH4_9VIRU</name>